<organism evidence="2">
    <name type="scientific">viral metagenome</name>
    <dbReference type="NCBI Taxonomy" id="1070528"/>
    <lineage>
        <taxon>unclassified sequences</taxon>
        <taxon>metagenomes</taxon>
        <taxon>organismal metagenomes</taxon>
    </lineage>
</organism>
<reference evidence="2" key="1">
    <citation type="journal article" date="2020" name="Nature">
        <title>Giant virus diversity and host interactions through global metagenomics.</title>
        <authorList>
            <person name="Schulz F."/>
            <person name="Roux S."/>
            <person name="Paez-Espino D."/>
            <person name="Jungbluth S."/>
            <person name="Walsh D.A."/>
            <person name="Denef V.J."/>
            <person name="McMahon K.D."/>
            <person name="Konstantinidis K.T."/>
            <person name="Eloe-Fadrosh E.A."/>
            <person name="Kyrpides N.C."/>
            <person name="Woyke T."/>
        </authorList>
    </citation>
    <scope>NUCLEOTIDE SEQUENCE</scope>
    <source>
        <strain evidence="2">GVMAG-M-3300027963-9</strain>
    </source>
</reference>
<dbReference type="AlphaFoldDB" id="A0A6C0LNP5"/>
<dbReference type="EMBL" id="MN740536">
    <property type="protein sequence ID" value="QHU32187.1"/>
    <property type="molecule type" value="Genomic_DNA"/>
</dbReference>
<evidence type="ECO:0000256" key="1">
    <source>
        <dbReference type="SAM" id="MobiDB-lite"/>
    </source>
</evidence>
<name>A0A6C0LNP5_9ZZZZ</name>
<protein>
    <recommendedName>
        <fullName evidence="3">Glycosyltransferase</fullName>
    </recommendedName>
</protein>
<feature type="compositionally biased region" description="Basic and acidic residues" evidence="1">
    <location>
        <begin position="238"/>
        <end position="261"/>
    </location>
</feature>
<feature type="region of interest" description="Disordered" evidence="1">
    <location>
        <begin position="235"/>
        <end position="270"/>
    </location>
</feature>
<accession>A0A6C0LNP5</accession>
<sequence length="270" mass="31260">MSADYTVVVPSYKRAEGCRDKTLAVLHEYRIPKENIYVVVADKEQKKEYEAVLDPKTYKEILVGVPGLPQVRNWIFDHFPKGTPLVSLDDDVSGFIEYDASQKRHERKLKSLKGIIERGFKECKKAECRFWGVYPSANGFFMKPTVTTDLKFCVGPFWGCFNPGKEVRIDIGQGEKEDYQRTLQFFIKDGAIVRLNFVAPKTAVYKTPGGLQFGNRFKREHKTIKAMMKRWPGWIKENPTRKSKMPEIRLKNPNLESEKAKNTTRKKKKD</sequence>
<proteinExistence type="predicted"/>
<evidence type="ECO:0000313" key="2">
    <source>
        <dbReference type="EMBL" id="QHU32187.1"/>
    </source>
</evidence>
<evidence type="ECO:0008006" key="3">
    <source>
        <dbReference type="Google" id="ProtNLM"/>
    </source>
</evidence>